<gene>
    <name evidence="1" type="ORF">HND93_21305</name>
</gene>
<dbReference type="SUPFAM" id="SSF82171">
    <property type="entry name" value="DPP6 N-terminal domain-like"/>
    <property type="match status" value="1"/>
</dbReference>
<proteinExistence type="predicted"/>
<dbReference type="EMBL" id="JABFDB010000016">
    <property type="protein sequence ID" value="NYZ22258.1"/>
    <property type="molecule type" value="Genomic_DNA"/>
</dbReference>
<accession>A0ABX2TDB2</accession>
<protein>
    <submittedName>
        <fullName evidence="1">WD40 repeat domain-containing protein</fullName>
    </submittedName>
</protein>
<dbReference type="Gene3D" id="2.130.10.10">
    <property type="entry name" value="YVTN repeat-like/Quinoprotein amine dehydrogenase"/>
    <property type="match status" value="2"/>
</dbReference>
<evidence type="ECO:0000313" key="1">
    <source>
        <dbReference type="EMBL" id="NYZ22258.1"/>
    </source>
</evidence>
<dbReference type="InterPro" id="IPR001680">
    <property type="entry name" value="WD40_rpt"/>
</dbReference>
<dbReference type="SMART" id="SM00320">
    <property type="entry name" value="WD40"/>
    <property type="match status" value="5"/>
</dbReference>
<dbReference type="InterPro" id="IPR015943">
    <property type="entry name" value="WD40/YVTN_repeat-like_dom_sf"/>
</dbReference>
<keyword evidence="2" id="KW-1185">Reference proteome</keyword>
<organism evidence="1 2">
    <name type="scientific">Azospirillum oleiclasticum</name>
    <dbReference type="NCBI Taxonomy" id="2735135"/>
    <lineage>
        <taxon>Bacteria</taxon>
        <taxon>Pseudomonadati</taxon>
        <taxon>Pseudomonadota</taxon>
        <taxon>Alphaproteobacteria</taxon>
        <taxon>Rhodospirillales</taxon>
        <taxon>Azospirillaceae</taxon>
        <taxon>Azospirillum</taxon>
    </lineage>
</organism>
<reference evidence="1 2" key="1">
    <citation type="submission" date="2020-05" db="EMBL/GenBank/DDBJ databases">
        <title>Azospirillum oleiclasticum sp. nov, a nitrogen-fixing and heavy crude oil-emulsifying bacterium isolated from the crude oil of Yumen Oilfield.</title>
        <authorList>
            <person name="Wu D."/>
            <person name="Cai M."/>
            <person name="Zhang X."/>
        </authorList>
    </citation>
    <scope>NUCLEOTIDE SEQUENCE [LARGE SCALE GENOMIC DNA]</scope>
    <source>
        <strain evidence="1 2">ROY-1-1-2</strain>
    </source>
</reference>
<sequence length="328" mass="33880">MAIAVNRDGSHAAAALGDGTLWMIDLAEAGAEPAVVPVHDGACLALARDIDGGGFLTGGDDGRLRRIAPGTGPVTLATAPGRWIEHIDSHPRARLRAYNAGKRVHRIGVDGQPDGPVLEHPSTVGGLAFAPGGQRLAVAHYGGVSLWWLKGAAEPVRLDWKGSHLGMLWHPEGTHLITLLQESGLHGWRLKDRAEMSMGGYPTKVRSVGWTTGARFLATGGADCAVCWPFTGGGPWDKRPLELAAGAADLITVVAPHPTSPFVAAGCGDGLVLLAALDGSPPAGVAPASGSAVTAMVWSGDGRHLLYGTEAGRLCHIALPERAGKRPG</sequence>
<name>A0ABX2TDB2_9PROT</name>
<dbReference type="RefSeq" id="WP_180284032.1">
    <property type="nucleotide sequence ID" value="NZ_JABFDB010000016.1"/>
</dbReference>
<comment type="caution">
    <text evidence="1">The sequence shown here is derived from an EMBL/GenBank/DDBJ whole genome shotgun (WGS) entry which is preliminary data.</text>
</comment>
<dbReference type="Proteomes" id="UP000584642">
    <property type="component" value="Unassembled WGS sequence"/>
</dbReference>
<evidence type="ECO:0000313" key="2">
    <source>
        <dbReference type="Proteomes" id="UP000584642"/>
    </source>
</evidence>